<keyword evidence="2" id="KW-1185">Reference proteome</keyword>
<evidence type="ECO:0000313" key="1">
    <source>
        <dbReference type="EMBL" id="GAA3213835.1"/>
    </source>
</evidence>
<dbReference type="EMBL" id="BAAAUV010000007">
    <property type="protein sequence ID" value="GAA3213835.1"/>
    <property type="molecule type" value="Genomic_DNA"/>
</dbReference>
<sequence length="313" mass="34746">MSSPEIEVEVVTARPRVELVPRSHLSIELGHLYMEDLLHPERIREHFAKIKPWTDFLLTRHAGQRVSTCFLVDEYFSKIRSPAELIPELIEAASAEGIVIDYLARESGCAEAGGVSPASLVMARVVPDPPQGANGSRPPAHETGWLTNAEGMRTSLNQAMAGRRWAPPKENGALAHSVCLDVQLWDNPLDGERRWSCAFLSAVWQLLRLGLLRHQGKAIVTPDQWKGPYPDAWSELPAVIKLGERAQPFYAFRTMTVLETRFSDVEAAVRMILGRVAIDPVVAAQVRQQAAAQNVELPDDIVRRVSHVFSDGI</sequence>
<reference evidence="2" key="1">
    <citation type="journal article" date="2019" name="Int. J. Syst. Evol. Microbiol.">
        <title>The Global Catalogue of Microorganisms (GCM) 10K type strain sequencing project: providing services to taxonomists for standard genome sequencing and annotation.</title>
        <authorList>
            <consortium name="The Broad Institute Genomics Platform"/>
            <consortium name="The Broad Institute Genome Sequencing Center for Infectious Disease"/>
            <person name="Wu L."/>
            <person name="Ma J."/>
        </authorList>
    </citation>
    <scope>NUCLEOTIDE SEQUENCE [LARGE SCALE GENOMIC DNA]</scope>
    <source>
        <strain evidence="2">JCM 9377</strain>
    </source>
</reference>
<proteinExistence type="predicted"/>
<organism evidence="1 2">
    <name type="scientific">Actinocorallia longicatena</name>
    <dbReference type="NCBI Taxonomy" id="111803"/>
    <lineage>
        <taxon>Bacteria</taxon>
        <taxon>Bacillati</taxon>
        <taxon>Actinomycetota</taxon>
        <taxon>Actinomycetes</taxon>
        <taxon>Streptosporangiales</taxon>
        <taxon>Thermomonosporaceae</taxon>
        <taxon>Actinocorallia</taxon>
    </lineage>
</organism>
<protein>
    <submittedName>
        <fullName evidence="1">SCO2522 family protein</fullName>
    </submittedName>
</protein>
<accession>A0ABP6Q9L6</accession>
<comment type="caution">
    <text evidence="1">The sequence shown here is derived from an EMBL/GenBank/DDBJ whole genome shotgun (WGS) entry which is preliminary data.</text>
</comment>
<dbReference type="InterPro" id="IPR049747">
    <property type="entry name" value="SCO2522-like"/>
</dbReference>
<dbReference type="Proteomes" id="UP001501237">
    <property type="component" value="Unassembled WGS sequence"/>
</dbReference>
<dbReference type="NCBIfam" id="NF040566">
    <property type="entry name" value="SCO2522_fam"/>
    <property type="match status" value="1"/>
</dbReference>
<dbReference type="RefSeq" id="WP_344829152.1">
    <property type="nucleotide sequence ID" value="NZ_BAAAUV010000007.1"/>
</dbReference>
<gene>
    <name evidence="1" type="ORF">GCM10010468_34210</name>
</gene>
<name>A0ABP6Q9L6_9ACTN</name>
<evidence type="ECO:0000313" key="2">
    <source>
        <dbReference type="Proteomes" id="UP001501237"/>
    </source>
</evidence>